<accession>A0A1G2RW80</accession>
<feature type="transmembrane region" description="Helical" evidence="1">
    <location>
        <begin position="6"/>
        <end position="27"/>
    </location>
</feature>
<keyword evidence="1" id="KW-0812">Transmembrane</keyword>
<dbReference type="AlphaFoldDB" id="A0A1G2RW80"/>
<evidence type="ECO:0000313" key="3">
    <source>
        <dbReference type="Proteomes" id="UP000178222"/>
    </source>
</evidence>
<comment type="caution">
    <text evidence="2">The sequence shown here is derived from an EMBL/GenBank/DDBJ whole genome shotgun (WGS) entry which is preliminary data.</text>
</comment>
<dbReference type="Gene3D" id="3.30.700.10">
    <property type="entry name" value="Glycoprotein, Type 4 Pilin"/>
    <property type="match status" value="1"/>
</dbReference>
<dbReference type="InterPro" id="IPR045584">
    <property type="entry name" value="Pilin-like"/>
</dbReference>
<evidence type="ECO:0008006" key="4">
    <source>
        <dbReference type="Google" id="ProtNLM"/>
    </source>
</evidence>
<proteinExistence type="predicted"/>
<name>A0A1G2RW80_9BACT</name>
<gene>
    <name evidence="2" type="ORF">A3J30_02075</name>
</gene>
<keyword evidence="1" id="KW-1133">Transmembrane helix</keyword>
<evidence type="ECO:0000256" key="1">
    <source>
        <dbReference type="SAM" id="Phobius"/>
    </source>
</evidence>
<dbReference type="Proteomes" id="UP000178222">
    <property type="component" value="Unassembled WGS sequence"/>
</dbReference>
<dbReference type="PROSITE" id="PS00409">
    <property type="entry name" value="PROKAR_NTER_METHYL"/>
    <property type="match status" value="1"/>
</dbReference>
<reference evidence="2 3" key="1">
    <citation type="journal article" date="2016" name="Nat. Commun.">
        <title>Thousands of microbial genomes shed light on interconnected biogeochemical processes in an aquifer system.</title>
        <authorList>
            <person name="Anantharaman K."/>
            <person name="Brown C.T."/>
            <person name="Hug L.A."/>
            <person name="Sharon I."/>
            <person name="Castelle C.J."/>
            <person name="Probst A.J."/>
            <person name="Thomas B.C."/>
            <person name="Singh A."/>
            <person name="Wilkins M.J."/>
            <person name="Karaoz U."/>
            <person name="Brodie E.L."/>
            <person name="Williams K.H."/>
            <person name="Hubbard S.S."/>
            <person name="Banfield J.F."/>
        </authorList>
    </citation>
    <scope>NUCLEOTIDE SEQUENCE [LARGE SCALE GENOMIC DNA]</scope>
</reference>
<dbReference type="EMBL" id="MHUL01000016">
    <property type="protein sequence ID" value="OHA77086.1"/>
    <property type="molecule type" value="Genomic_DNA"/>
</dbReference>
<dbReference type="InterPro" id="IPR012902">
    <property type="entry name" value="N_methyl_site"/>
</dbReference>
<sequence>MKGFTLIELVIVTVIIAIISGITMVSWRTTRESLALDREAYVIAQNIRGAMNSALRADESISCSSGNLSGYGVHFDSSAPDSYILFAECNDTNEYQAGQDEVVRTINFEQGFELKRVRPDPLSVTFSPPEPSVSISGGNASGIIVLAPQNAVIVGYEYWHTGDVPGHQNPRANHPPYCVDPNQAQINCFDFPFPASQSDPNVLYDQYCTINCSPPNRWSQEIVKIPLYSPTRIISVSAKGVIEVQ</sequence>
<organism evidence="2 3">
    <name type="scientific">Candidatus Wildermuthbacteria bacterium RIFCSPLOWO2_02_FULL_47_9c</name>
    <dbReference type="NCBI Taxonomy" id="1802466"/>
    <lineage>
        <taxon>Bacteria</taxon>
        <taxon>Candidatus Wildermuthiibacteriota</taxon>
    </lineage>
</organism>
<evidence type="ECO:0000313" key="2">
    <source>
        <dbReference type="EMBL" id="OHA77086.1"/>
    </source>
</evidence>
<protein>
    <recommendedName>
        <fullName evidence="4">Prepilin-type N-terminal cleavage/methylation domain-containing protein</fullName>
    </recommendedName>
</protein>
<dbReference type="SUPFAM" id="SSF54523">
    <property type="entry name" value="Pili subunits"/>
    <property type="match status" value="1"/>
</dbReference>
<dbReference type="Pfam" id="PF07963">
    <property type="entry name" value="N_methyl"/>
    <property type="match status" value="1"/>
</dbReference>
<dbReference type="NCBIfam" id="TIGR02532">
    <property type="entry name" value="IV_pilin_GFxxxE"/>
    <property type="match status" value="1"/>
</dbReference>
<keyword evidence="1" id="KW-0472">Membrane</keyword>